<reference evidence="2" key="2">
    <citation type="submission" date="2020-10" db="EMBL/GenBank/DDBJ databases">
        <authorList>
            <person name="Cooper E.A."/>
            <person name="Brenton Z.W."/>
            <person name="Flinn B.S."/>
            <person name="Jenkins J."/>
            <person name="Shu S."/>
            <person name="Flowers D."/>
            <person name="Luo F."/>
            <person name="Wang Y."/>
            <person name="Xia P."/>
            <person name="Barry K."/>
            <person name="Daum C."/>
            <person name="Lipzen A."/>
            <person name="Yoshinaga Y."/>
            <person name="Schmutz J."/>
            <person name="Saski C."/>
            <person name="Vermerris W."/>
            <person name="Kresovich S."/>
        </authorList>
    </citation>
    <scope>NUCLEOTIDE SEQUENCE</scope>
</reference>
<name>A0A921U4Y3_SORBI</name>
<gene>
    <name evidence="2" type="ORF">BDA96_09G147100</name>
</gene>
<feature type="compositionally biased region" description="Basic and acidic residues" evidence="1">
    <location>
        <begin position="112"/>
        <end position="126"/>
    </location>
</feature>
<dbReference type="Proteomes" id="UP000807115">
    <property type="component" value="Chromosome 9"/>
</dbReference>
<feature type="compositionally biased region" description="Polar residues" evidence="1">
    <location>
        <begin position="61"/>
        <end position="70"/>
    </location>
</feature>
<feature type="region of interest" description="Disordered" evidence="1">
    <location>
        <begin position="214"/>
        <end position="240"/>
    </location>
</feature>
<feature type="compositionally biased region" description="Basic residues" evidence="1">
    <location>
        <begin position="141"/>
        <end position="155"/>
    </location>
</feature>
<accession>A0A921U4Y3</accession>
<feature type="region of interest" description="Disordered" evidence="1">
    <location>
        <begin position="111"/>
        <end position="178"/>
    </location>
</feature>
<feature type="compositionally biased region" description="Gly residues" evidence="1">
    <location>
        <begin position="219"/>
        <end position="229"/>
    </location>
</feature>
<protein>
    <submittedName>
        <fullName evidence="2">Uncharacterized protein</fullName>
    </submittedName>
</protein>
<evidence type="ECO:0000313" key="2">
    <source>
        <dbReference type="EMBL" id="KAG0518111.1"/>
    </source>
</evidence>
<proteinExistence type="predicted"/>
<comment type="caution">
    <text evidence="2">The sequence shown here is derived from an EMBL/GenBank/DDBJ whole genome shotgun (WGS) entry which is preliminary data.</text>
</comment>
<reference evidence="2" key="1">
    <citation type="journal article" date="2019" name="BMC Genomics">
        <title>A new reference genome for Sorghum bicolor reveals high levels of sequence similarity between sweet and grain genotypes: implications for the genetics of sugar metabolism.</title>
        <authorList>
            <person name="Cooper E.A."/>
            <person name="Brenton Z.W."/>
            <person name="Flinn B.S."/>
            <person name="Jenkins J."/>
            <person name="Shu S."/>
            <person name="Flowers D."/>
            <person name="Luo F."/>
            <person name="Wang Y."/>
            <person name="Xia P."/>
            <person name="Barry K."/>
            <person name="Daum C."/>
            <person name="Lipzen A."/>
            <person name="Yoshinaga Y."/>
            <person name="Schmutz J."/>
            <person name="Saski C."/>
            <person name="Vermerris W."/>
            <person name="Kresovich S."/>
        </authorList>
    </citation>
    <scope>NUCLEOTIDE SEQUENCE</scope>
</reference>
<dbReference type="AlphaFoldDB" id="A0A921U4Y3"/>
<evidence type="ECO:0000256" key="1">
    <source>
        <dbReference type="SAM" id="MobiDB-lite"/>
    </source>
</evidence>
<feature type="compositionally biased region" description="Polar residues" evidence="1">
    <location>
        <begin position="29"/>
        <end position="53"/>
    </location>
</feature>
<evidence type="ECO:0000313" key="3">
    <source>
        <dbReference type="Proteomes" id="UP000807115"/>
    </source>
</evidence>
<dbReference type="EMBL" id="CM027688">
    <property type="protein sequence ID" value="KAG0518111.1"/>
    <property type="molecule type" value="Genomic_DNA"/>
</dbReference>
<sequence length="284" mass="30244">MDLEDDQLGLQSVDVVLHPPRCTTPRPGNGNTTEEQSQVNLCSHISISPSSATAPLESRQESPSLDSNKAITRRSRGNKQESPSFYMCRRLPAPILQHFSSSLRVAVGGSREVSEVTKPPVERASESVHGGGEEAGGLPLARRRQRRRANARRRGWQWQDAGPAGNKGKARSTGAAGPGVLHGGAGGAVPLPHRAAGVPAARAAPAAAAAVSSAARAGGPHGRTAGSGGARAVRRPGRHRRRRVVVRVLKHGRRVARARALDTRRVCTVRMWAFNIFFLSLSFC</sequence>
<feature type="region of interest" description="Disordered" evidence="1">
    <location>
        <begin position="1"/>
        <end position="82"/>
    </location>
</feature>
<organism evidence="2 3">
    <name type="scientific">Sorghum bicolor</name>
    <name type="common">Sorghum</name>
    <name type="synonym">Sorghum vulgare</name>
    <dbReference type="NCBI Taxonomy" id="4558"/>
    <lineage>
        <taxon>Eukaryota</taxon>
        <taxon>Viridiplantae</taxon>
        <taxon>Streptophyta</taxon>
        <taxon>Embryophyta</taxon>
        <taxon>Tracheophyta</taxon>
        <taxon>Spermatophyta</taxon>
        <taxon>Magnoliopsida</taxon>
        <taxon>Liliopsida</taxon>
        <taxon>Poales</taxon>
        <taxon>Poaceae</taxon>
        <taxon>PACMAD clade</taxon>
        <taxon>Panicoideae</taxon>
        <taxon>Andropogonodae</taxon>
        <taxon>Andropogoneae</taxon>
        <taxon>Sorghinae</taxon>
        <taxon>Sorghum</taxon>
    </lineage>
</organism>